<protein>
    <submittedName>
        <fullName evidence="2">Glycosyltransferase involved in cell wall biosynthesis</fullName>
    </submittedName>
</protein>
<dbReference type="RefSeq" id="WP_179490385.1">
    <property type="nucleotide sequence ID" value="NZ_JACCCW010000002.1"/>
</dbReference>
<proteinExistence type="predicted"/>
<evidence type="ECO:0000313" key="3">
    <source>
        <dbReference type="Proteomes" id="UP000589520"/>
    </source>
</evidence>
<dbReference type="Gene3D" id="3.90.550.10">
    <property type="entry name" value="Spore Coat Polysaccharide Biosynthesis Protein SpsA, Chain A"/>
    <property type="match status" value="1"/>
</dbReference>
<organism evidence="2 3">
    <name type="scientific">Granulicella arctica</name>
    <dbReference type="NCBI Taxonomy" id="940613"/>
    <lineage>
        <taxon>Bacteria</taxon>
        <taxon>Pseudomonadati</taxon>
        <taxon>Acidobacteriota</taxon>
        <taxon>Terriglobia</taxon>
        <taxon>Terriglobales</taxon>
        <taxon>Acidobacteriaceae</taxon>
        <taxon>Granulicella</taxon>
    </lineage>
</organism>
<dbReference type="PANTHER" id="PTHR22916:SF3">
    <property type="entry name" value="UDP-GLCNAC:BETAGAL BETA-1,3-N-ACETYLGLUCOSAMINYLTRANSFERASE-LIKE PROTEIN 1"/>
    <property type="match status" value="1"/>
</dbReference>
<keyword evidence="3" id="KW-1185">Reference proteome</keyword>
<dbReference type="PANTHER" id="PTHR22916">
    <property type="entry name" value="GLYCOSYLTRANSFERASE"/>
    <property type="match status" value="1"/>
</dbReference>
<evidence type="ECO:0000313" key="2">
    <source>
        <dbReference type="EMBL" id="NYF79609.1"/>
    </source>
</evidence>
<dbReference type="AlphaFoldDB" id="A0A7Y9PGS1"/>
<dbReference type="GO" id="GO:0016758">
    <property type="term" value="F:hexosyltransferase activity"/>
    <property type="evidence" value="ECO:0007669"/>
    <property type="project" value="UniProtKB-ARBA"/>
</dbReference>
<comment type="caution">
    <text evidence="2">The sequence shown here is derived from an EMBL/GenBank/DDBJ whole genome shotgun (WGS) entry which is preliminary data.</text>
</comment>
<dbReference type="Proteomes" id="UP000589520">
    <property type="component" value="Unassembled WGS sequence"/>
</dbReference>
<sequence>MVLVSTVIPTRGRPELLLRAVNSVLAQTLREIEVVIVIDGEDRATELALERLVREDRRVNVVALGSSVGGSDARNRGVDAASGEWIAFLDDDDEWLPGKLQAQLEAVTASTAPVVIGTCKIIARTPGNDYVWPRRLPKQGEPICEYLLARRTLSRGEGSIQTSTFFVRRALMKDQPFKSGQLKHQDTEWLLRVGQLPGAEAVFVNDVMAIHYIEEERVSVSSKANWRYSLEWVRRDRHLFTPRALTGFVLHQIAPEASEQGEWRAFPMLFFDVLRHGKSEARDFAIFLAMWLLPRRRRRRLRDWMARRPALRPLVHSR</sequence>
<reference evidence="2 3" key="1">
    <citation type="submission" date="2020-07" db="EMBL/GenBank/DDBJ databases">
        <title>Genomic Encyclopedia of Type Strains, Phase IV (KMG-V): Genome sequencing to study the core and pangenomes of soil and plant-associated prokaryotes.</title>
        <authorList>
            <person name="Whitman W."/>
        </authorList>
    </citation>
    <scope>NUCLEOTIDE SEQUENCE [LARGE SCALE GENOMIC DNA]</scope>
    <source>
        <strain evidence="2 3">X4EP2</strain>
    </source>
</reference>
<keyword evidence="2" id="KW-0808">Transferase</keyword>
<dbReference type="SUPFAM" id="SSF53448">
    <property type="entry name" value="Nucleotide-diphospho-sugar transferases"/>
    <property type="match status" value="1"/>
</dbReference>
<dbReference type="InterPro" id="IPR001173">
    <property type="entry name" value="Glyco_trans_2-like"/>
</dbReference>
<dbReference type="EMBL" id="JACCCW010000002">
    <property type="protein sequence ID" value="NYF79609.1"/>
    <property type="molecule type" value="Genomic_DNA"/>
</dbReference>
<name>A0A7Y9PGS1_9BACT</name>
<feature type="domain" description="Glycosyltransferase 2-like" evidence="1">
    <location>
        <begin position="5"/>
        <end position="171"/>
    </location>
</feature>
<dbReference type="InterPro" id="IPR029044">
    <property type="entry name" value="Nucleotide-diphossugar_trans"/>
</dbReference>
<accession>A0A7Y9PGS1</accession>
<gene>
    <name evidence="2" type="ORF">HDF17_001929</name>
</gene>
<evidence type="ECO:0000259" key="1">
    <source>
        <dbReference type="Pfam" id="PF00535"/>
    </source>
</evidence>
<dbReference type="CDD" id="cd00761">
    <property type="entry name" value="Glyco_tranf_GTA_type"/>
    <property type="match status" value="1"/>
</dbReference>
<dbReference type="Pfam" id="PF00535">
    <property type="entry name" value="Glycos_transf_2"/>
    <property type="match status" value="1"/>
</dbReference>